<evidence type="ECO:0000313" key="3">
    <source>
        <dbReference type="Proteomes" id="UP001178508"/>
    </source>
</evidence>
<feature type="transmembrane region" description="Helical" evidence="1">
    <location>
        <begin position="21"/>
        <end position="41"/>
    </location>
</feature>
<keyword evidence="1" id="KW-0472">Membrane</keyword>
<keyword evidence="1" id="KW-0812">Transmembrane</keyword>
<gene>
    <name evidence="2" type="ORF">XNOV1_A028006</name>
</gene>
<reference evidence="2" key="1">
    <citation type="submission" date="2023-08" db="EMBL/GenBank/DDBJ databases">
        <authorList>
            <person name="Alioto T."/>
            <person name="Alioto T."/>
            <person name="Gomez Garrido J."/>
        </authorList>
    </citation>
    <scope>NUCLEOTIDE SEQUENCE</scope>
</reference>
<keyword evidence="1" id="KW-1133">Transmembrane helix</keyword>
<name>A0AAV1F2B2_XYRNO</name>
<evidence type="ECO:0000256" key="1">
    <source>
        <dbReference type="SAM" id="Phobius"/>
    </source>
</evidence>
<accession>A0AAV1F2B2</accession>
<protein>
    <submittedName>
        <fullName evidence="2">Uncharacterized protein</fullName>
    </submittedName>
</protein>
<evidence type="ECO:0000313" key="2">
    <source>
        <dbReference type="EMBL" id="CAJ1055065.1"/>
    </source>
</evidence>
<dbReference type="AlphaFoldDB" id="A0AAV1F2B2"/>
<sequence>MHFSRSGASPQVKCTRKNLQYLHMVCTLFPFGFFLQSMAYLKPLPALRIMFRFGAYLFGRNFAVILNVPLSVIKCVQQLQADLRGGTRCSLRVLTASLPALSWEVPPKQRLIISTNRRAERVQQLCAEQWITRYRIPGPNLLRKRERGRERLYNLKIKVFHRK</sequence>
<dbReference type="EMBL" id="OY660867">
    <property type="protein sequence ID" value="CAJ1055065.1"/>
    <property type="molecule type" value="Genomic_DNA"/>
</dbReference>
<keyword evidence="3" id="KW-1185">Reference proteome</keyword>
<dbReference type="Proteomes" id="UP001178508">
    <property type="component" value="Chromosome 4"/>
</dbReference>
<organism evidence="2 3">
    <name type="scientific">Xyrichtys novacula</name>
    <name type="common">Pearly razorfish</name>
    <name type="synonym">Hemipteronotus novacula</name>
    <dbReference type="NCBI Taxonomy" id="13765"/>
    <lineage>
        <taxon>Eukaryota</taxon>
        <taxon>Metazoa</taxon>
        <taxon>Chordata</taxon>
        <taxon>Craniata</taxon>
        <taxon>Vertebrata</taxon>
        <taxon>Euteleostomi</taxon>
        <taxon>Actinopterygii</taxon>
        <taxon>Neopterygii</taxon>
        <taxon>Teleostei</taxon>
        <taxon>Neoteleostei</taxon>
        <taxon>Acanthomorphata</taxon>
        <taxon>Eupercaria</taxon>
        <taxon>Labriformes</taxon>
        <taxon>Labridae</taxon>
        <taxon>Xyrichtys</taxon>
    </lineage>
</organism>
<proteinExistence type="predicted"/>